<keyword evidence="3" id="KW-1185">Reference proteome</keyword>
<dbReference type="Proteomes" id="UP001628179">
    <property type="component" value="Unassembled WGS sequence"/>
</dbReference>
<dbReference type="RefSeq" id="XP_070914161.1">
    <property type="nucleotide sequence ID" value="XM_071058060.1"/>
</dbReference>
<gene>
    <name evidence="2" type="ORF">MFIFM68171_02638</name>
</gene>
<dbReference type="GeneID" id="98173383"/>
<organism evidence="2 3">
    <name type="scientific">Madurella fahalii</name>
    <dbReference type="NCBI Taxonomy" id="1157608"/>
    <lineage>
        <taxon>Eukaryota</taxon>
        <taxon>Fungi</taxon>
        <taxon>Dikarya</taxon>
        <taxon>Ascomycota</taxon>
        <taxon>Pezizomycotina</taxon>
        <taxon>Sordariomycetes</taxon>
        <taxon>Sordariomycetidae</taxon>
        <taxon>Sordariales</taxon>
        <taxon>Sordariales incertae sedis</taxon>
        <taxon>Madurella</taxon>
    </lineage>
</organism>
<dbReference type="Gene3D" id="3.30.70.330">
    <property type="match status" value="1"/>
</dbReference>
<feature type="domain" description="RRM" evidence="1">
    <location>
        <begin position="54"/>
        <end position="114"/>
    </location>
</feature>
<dbReference type="Pfam" id="PF00076">
    <property type="entry name" value="RRM_1"/>
    <property type="match status" value="1"/>
</dbReference>
<dbReference type="CDD" id="cd00590">
    <property type="entry name" value="RRM_SF"/>
    <property type="match status" value="1"/>
</dbReference>
<dbReference type="InterPro" id="IPR000504">
    <property type="entry name" value="RRM_dom"/>
</dbReference>
<dbReference type="EMBL" id="BAAFSV010000001">
    <property type="protein sequence ID" value="GAB1312428.1"/>
    <property type="molecule type" value="Genomic_DNA"/>
</dbReference>
<accession>A0ABQ0G3T1</accession>
<sequence length="236" mass="26526">MDMVSSAVRRRRERPTRREIARRVAAGCSPNYMGNIALRSNRPANIPDELNCSLWITGLPPNVTVGELLAAIRNVGKVYATVVNPPDGRHPFSAAKVTFFTPTAAQTLLAQCNGPDKRGLIVGNCRARVRYNRNAVEQPEWVPEDHTRAIIVSGPPDIINIEFLMDYFRRRFDFQLESIDVLAAGHSINVLEWRFGSYRAQANSAWKALTGDAIFKREYPGVNVRFVHDPCDARNH</sequence>
<dbReference type="SUPFAM" id="SSF54928">
    <property type="entry name" value="RNA-binding domain, RBD"/>
    <property type="match status" value="1"/>
</dbReference>
<dbReference type="InterPro" id="IPR035979">
    <property type="entry name" value="RBD_domain_sf"/>
</dbReference>
<comment type="caution">
    <text evidence="2">The sequence shown here is derived from an EMBL/GenBank/DDBJ whole genome shotgun (WGS) entry which is preliminary data.</text>
</comment>
<dbReference type="InterPro" id="IPR012677">
    <property type="entry name" value="Nucleotide-bd_a/b_plait_sf"/>
</dbReference>
<name>A0ABQ0G3T1_9PEZI</name>
<protein>
    <submittedName>
        <fullName evidence="2">RRM domain-containing protein</fullName>
    </submittedName>
</protein>
<evidence type="ECO:0000259" key="1">
    <source>
        <dbReference type="Pfam" id="PF00076"/>
    </source>
</evidence>
<reference evidence="2 3" key="1">
    <citation type="submission" date="2024-09" db="EMBL/GenBank/DDBJ databases">
        <title>Itraconazole resistance in Madurella fahalii resulting from another homologue of gene encoding cytochrome P450 14-alpha sterol demethylase (CYP51).</title>
        <authorList>
            <person name="Yoshioka I."/>
            <person name="Fahal A.H."/>
            <person name="Kaneko S."/>
            <person name="Yaguchi T."/>
        </authorList>
    </citation>
    <scope>NUCLEOTIDE SEQUENCE [LARGE SCALE GENOMIC DNA]</scope>
    <source>
        <strain evidence="2 3">IFM 68171</strain>
    </source>
</reference>
<evidence type="ECO:0000313" key="2">
    <source>
        <dbReference type="EMBL" id="GAB1312428.1"/>
    </source>
</evidence>
<evidence type="ECO:0000313" key="3">
    <source>
        <dbReference type="Proteomes" id="UP001628179"/>
    </source>
</evidence>
<proteinExistence type="predicted"/>